<organism evidence="2 3">
    <name type="scientific">Conyzicola nivalis</name>
    <dbReference type="NCBI Taxonomy" id="1477021"/>
    <lineage>
        <taxon>Bacteria</taxon>
        <taxon>Bacillati</taxon>
        <taxon>Actinomycetota</taxon>
        <taxon>Actinomycetes</taxon>
        <taxon>Micrococcales</taxon>
        <taxon>Microbacteriaceae</taxon>
        <taxon>Conyzicola</taxon>
    </lineage>
</organism>
<dbReference type="AlphaFoldDB" id="A0A916SIK6"/>
<dbReference type="EMBL" id="BMGB01000001">
    <property type="protein sequence ID" value="GGB02597.1"/>
    <property type="molecule type" value="Genomic_DNA"/>
</dbReference>
<dbReference type="PANTHER" id="PTHR43283:SF3">
    <property type="entry name" value="BETA-LACTAMASE FAMILY PROTEIN (AFU_ORTHOLOGUE AFUA_5G07500)"/>
    <property type="match status" value="1"/>
</dbReference>
<evidence type="ECO:0000313" key="3">
    <source>
        <dbReference type="Proteomes" id="UP000606922"/>
    </source>
</evidence>
<dbReference type="InterPro" id="IPR001466">
    <property type="entry name" value="Beta-lactam-related"/>
</dbReference>
<keyword evidence="2" id="KW-0378">Hydrolase</keyword>
<sequence length="390" mass="41785">MSTTTDTVEPATVGLDADALGRLDAAIQNDIDAGQNFGASIIVARGGQIAHRKTFGTVAPDRPAAREDRYLLMSMTKSFVAALTLKAIDEGRFQLDTRVDDLVPGFGVNGKQRATVRHLLTHTAGLPFALVPPGLPIDKVGDLAAKTQVINGLQAEYIPGTRSVYTSAVGYDLLGQALVNTDPARRGFRQIMQEDLFDPLGMNDTSIGIDPDDSRRVPASATETNSTPMTPLLINACNTLFTGDAEFPAGNAFSTIDDVYRFTQLYRGRGATDGFRALSPALFDYADRNHTGALTNDGWIFETEPRGMDPFPAHFSLLGGYVRGEGHVFTPAGVTASPTAFAAVGGGSTSFLIDYERDLTYIFLSAGFFTGLPHLERVSRLNDLALATVN</sequence>
<protein>
    <submittedName>
        <fullName evidence="2">Serine hydrolase</fullName>
    </submittedName>
</protein>
<dbReference type="PANTHER" id="PTHR43283">
    <property type="entry name" value="BETA-LACTAMASE-RELATED"/>
    <property type="match status" value="1"/>
</dbReference>
<name>A0A916SIK6_9MICO</name>
<gene>
    <name evidence="2" type="ORF">GCM10010979_16550</name>
</gene>
<evidence type="ECO:0000313" key="2">
    <source>
        <dbReference type="EMBL" id="GGB02597.1"/>
    </source>
</evidence>
<dbReference type="SUPFAM" id="SSF56601">
    <property type="entry name" value="beta-lactamase/transpeptidase-like"/>
    <property type="match status" value="1"/>
</dbReference>
<dbReference type="Pfam" id="PF00144">
    <property type="entry name" value="Beta-lactamase"/>
    <property type="match status" value="1"/>
</dbReference>
<feature type="domain" description="Beta-lactamase-related" evidence="1">
    <location>
        <begin position="23"/>
        <end position="370"/>
    </location>
</feature>
<evidence type="ECO:0000259" key="1">
    <source>
        <dbReference type="Pfam" id="PF00144"/>
    </source>
</evidence>
<reference evidence="2" key="1">
    <citation type="journal article" date="2014" name="Int. J. Syst. Evol. Microbiol.">
        <title>Complete genome sequence of Corynebacterium casei LMG S-19264T (=DSM 44701T), isolated from a smear-ripened cheese.</title>
        <authorList>
            <consortium name="US DOE Joint Genome Institute (JGI-PGF)"/>
            <person name="Walter F."/>
            <person name="Albersmeier A."/>
            <person name="Kalinowski J."/>
            <person name="Ruckert C."/>
        </authorList>
    </citation>
    <scope>NUCLEOTIDE SEQUENCE</scope>
    <source>
        <strain evidence="2">CGMCC 1.12813</strain>
    </source>
</reference>
<proteinExistence type="predicted"/>
<dbReference type="Proteomes" id="UP000606922">
    <property type="component" value="Unassembled WGS sequence"/>
</dbReference>
<dbReference type="InterPro" id="IPR050789">
    <property type="entry name" value="Diverse_Enzym_Activities"/>
</dbReference>
<dbReference type="Gene3D" id="3.40.710.10">
    <property type="entry name" value="DD-peptidase/beta-lactamase superfamily"/>
    <property type="match status" value="1"/>
</dbReference>
<accession>A0A916SIK6</accession>
<dbReference type="InterPro" id="IPR012338">
    <property type="entry name" value="Beta-lactam/transpept-like"/>
</dbReference>
<dbReference type="GO" id="GO:0016787">
    <property type="term" value="F:hydrolase activity"/>
    <property type="evidence" value="ECO:0007669"/>
    <property type="project" value="UniProtKB-KW"/>
</dbReference>
<comment type="caution">
    <text evidence="2">The sequence shown here is derived from an EMBL/GenBank/DDBJ whole genome shotgun (WGS) entry which is preliminary data.</text>
</comment>
<dbReference type="RefSeq" id="WP_188510165.1">
    <property type="nucleotide sequence ID" value="NZ_BMGB01000001.1"/>
</dbReference>
<keyword evidence="3" id="KW-1185">Reference proteome</keyword>
<reference evidence="2" key="2">
    <citation type="submission" date="2020-09" db="EMBL/GenBank/DDBJ databases">
        <authorList>
            <person name="Sun Q."/>
            <person name="Zhou Y."/>
        </authorList>
    </citation>
    <scope>NUCLEOTIDE SEQUENCE</scope>
    <source>
        <strain evidence="2">CGMCC 1.12813</strain>
    </source>
</reference>